<sequence length="117" mass="13193">MGFTSETTRRKQSWPVGQICQIGHASEHPLRDTSQHRTSPLTKAEVLPPKLSGQVSLKLEEDKIVCTADLQSARRSDRLRVHRHRRGRPEISHSPVQRDRSAGDGPACARCARRHQT</sequence>
<organism evidence="2 3">
    <name type="scientific">Mugilogobius chulae</name>
    <name type="common">yellowstripe goby</name>
    <dbReference type="NCBI Taxonomy" id="88201"/>
    <lineage>
        <taxon>Eukaryota</taxon>
        <taxon>Metazoa</taxon>
        <taxon>Chordata</taxon>
        <taxon>Craniata</taxon>
        <taxon>Vertebrata</taxon>
        <taxon>Euteleostomi</taxon>
        <taxon>Actinopterygii</taxon>
        <taxon>Neopterygii</taxon>
        <taxon>Teleostei</taxon>
        <taxon>Neoteleostei</taxon>
        <taxon>Acanthomorphata</taxon>
        <taxon>Gobiaria</taxon>
        <taxon>Gobiiformes</taxon>
        <taxon>Gobioidei</taxon>
        <taxon>Gobiidae</taxon>
        <taxon>Gobionellinae</taxon>
        <taxon>Mugilogobius</taxon>
    </lineage>
</organism>
<feature type="compositionally biased region" description="Basic and acidic residues" evidence="1">
    <location>
        <begin position="25"/>
        <end position="35"/>
    </location>
</feature>
<evidence type="ECO:0000256" key="1">
    <source>
        <dbReference type="SAM" id="MobiDB-lite"/>
    </source>
</evidence>
<gene>
    <name evidence="2" type="ORF">WMY93_031736</name>
</gene>
<feature type="region of interest" description="Disordered" evidence="1">
    <location>
        <begin position="75"/>
        <end position="117"/>
    </location>
</feature>
<evidence type="ECO:0000313" key="2">
    <source>
        <dbReference type="EMBL" id="KAK7877548.1"/>
    </source>
</evidence>
<evidence type="ECO:0000313" key="3">
    <source>
        <dbReference type="Proteomes" id="UP001460270"/>
    </source>
</evidence>
<dbReference type="Proteomes" id="UP001460270">
    <property type="component" value="Unassembled WGS sequence"/>
</dbReference>
<proteinExistence type="predicted"/>
<dbReference type="AlphaFoldDB" id="A0AAW0MM18"/>
<name>A0AAW0MM18_9GOBI</name>
<feature type="region of interest" description="Disordered" evidence="1">
    <location>
        <begin position="1"/>
        <end position="42"/>
    </location>
</feature>
<protein>
    <submittedName>
        <fullName evidence="2">Uncharacterized protein</fullName>
    </submittedName>
</protein>
<keyword evidence="3" id="KW-1185">Reference proteome</keyword>
<reference evidence="3" key="1">
    <citation type="submission" date="2024-04" db="EMBL/GenBank/DDBJ databases">
        <title>Salinicola lusitanus LLJ914,a marine bacterium isolated from the Okinawa Trough.</title>
        <authorList>
            <person name="Li J."/>
        </authorList>
    </citation>
    <scope>NUCLEOTIDE SEQUENCE [LARGE SCALE GENOMIC DNA]</scope>
</reference>
<accession>A0AAW0MM18</accession>
<dbReference type="EMBL" id="JBBPFD010000686">
    <property type="protein sequence ID" value="KAK7877548.1"/>
    <property type="molecule type" value="Genomic_DNA"/>
</dbReference>
<feature type="compositionally biased region" description="Basic and acidic residues" evidence="1">
    <location>
        <begin position="88"/>
        <end position="102"/>
    </location>
</feature>
<comment type="caution">
    <text evidence="2">The sequence shown here is derived from an EMBL/GenBank/DDBJ whole genome shotgun (WGS) entry which is preliminary data.</text>
</comment>